<dbReference type="SMART" id="SM00236">
    <property type="entry name" value="fCBD"/>
    <property type="match status" value="1"/>
</dbReference>
<dbReference type="GO" id="GO:0030248">
    <property type="term" value="F:cellulose binding"/>
    <property type="evidence" value="ECO:0007669"/>
    <property type="project" value="InterPro"/>
</dbReference>
<name>A0A9P8VE81_9PEZI</name>
<keyword evidence="7" id="KW-0456">Lyase</keyword>
<dbReference type="GO" id="GO:0046872">
    <property type="term" value="F:metal ion binding"/>
    <property type="evidence" value="ECO:0007669"/>
    <property type="project" value="UniProtKB-KW"/>
</dbReference>
<evidence type="ECO:0000256" key="3">
    <source>
        <dbReference type="ARBA" id="ARBA00023180"/>
    </source>
</evidence>
<gene>
    <name evidence="7" type="ORF">F5X68DRAFT_68603</name>
</gene>
<dbReference type="SUPFAM" id="SSF51126">
    <property type="entry name" value="Pectin lyase-like"/>
    <property type="match status" value="1"/>
</dbReference>
<dbReference type="GO" id="GO:0005975">
    <property type="term" value="P:carbohydrate metabolic process"/>
    <property type="evidence" value="ECO:0007669"/>
    <property type="project" value="InterPro"/>
</dbReference>
<evidence type="ECO:0000256" key="4">
    <source>
        <dbReference type="SAM" id="MobiDB-lite"/>
    </source>
</evidence>
<dbReference type="PANTHER" id="PTHR42970:SF1">
    <property type="entry name" value="PECTATE LYASE C-RELATED"/>
    <property type="match status" value="1"/>
</dbReference>
<organism evidence="7 8">
    <name type="scientific">Plectosphaerella plurivora</name>
    <dbReference type="NCBI Taxonomy" id="936078"/>
    <lineage>
        <taxon>Eukaryota</taxon>
        <taxon>Fungi</taxon>
        <taxon>Dikarya</taxon>
        <taxon>Ascomycota</taxon>
        <taxon>Pezizomycotina</taxon>
        <taxon>Sordariomycetes</taxon>
        <taxon>Hypocreomycetidae</taxon>
        <taxon>Glomerellales</taxon>
        <taxon>Plectosphaerellaceae</taxon>
        <taxon>Plectosphaerella</taxon>
    </lineage>
</organism>
<evidence type="ECO:0000256" key="5">
    <source>
        <dbReference type="SAM" id="SignalP"/>
    </source>
</evidence>
<dbReference type="InterPro" id="IPR012334">
    <property type="entry name" value="Pectin_lyas_fold"/>
</dbReference>
<dbReference type="InterPro" id="IPR035971">
    <property type="entry name" value="CBD_sf"/>
</dbReference>
<feature type="region of interest" description="Disordered" evidence="4">
    <location>
        <begin position="729"/>
        <end position="760"/>
    </location>
</feature>
<dbReference type="InterPro" id="IPR011050">
    <property type="entry name" value="Pectin_lyase_fold/virulence"/>
</dbReference>
<protein>
    <submittedName>
        <fullName evidence="7">Pectate lyase</fullName>
    </submittedName>
</protein>
<dbReference type="GO" id="GO:0005576">
    <property type="term" value="C:extracellular region"/>
    <property type="evidence" value="ECO:0007669"/>
    <property type="project" value="InterPro"/>
</dbReference>
<proteinExistence type="predicted"/>
<dbReference type="Pfam" id="PF00734">
    <property type="entry name" value="CBM_1"/>
    <property type="match status" value="1"/>
</dbReference>
<dbReference type="InterPro" id="IPR036116">
    <property type="entry name" value="FN3_sf"/>
</dbReference>
<dbReference type="Proteomes" id="UP000770015">
    <property type="component" value="Unassembled WGS sequence"/>
</dbReference>
<dbReference type="GO" id="GO:0016829">
    <property type="term" value="F:lyase activity"/>
    <property type="evidence" value="ECO:0007669"/>
    <property type="project" value="UniProtKB-KW"/>
</dbReference>
<keyword evidence="2 5" id="KW-0732">Signal</keyword>
<comment type="caution">
    <text evidence="7">The sequence shown here is derived from an EMBL/GenBank/DDBJ whole genome shotgun (WGS) entry which is preliminary data.</text>
</comment>
<dbReference type="Gene3D" id="2.160.20.10">
    <property type="entry name" value="Single-stranded right-handed beta-helix, Pectin lyase-like"/>
    <property type="match status" value="1"/>
</dbReference>
<dbReference type="SUPFAM" id="SSF49265">
    <property type="entry name" value="Fibronectin type III"/>
    <property type="match status" value="1"/>
</dbReference>
<reference evidence="7" key="1">
    <citation type="journal article" date="2021" name="Nat. Commun.">
        <title>Genetic determinants of endophytism in the Arabidopsis root mycobiome.</title>
        <authorList>
            <person name="Mesny F."/>
            <person name="Miyauchi S."/>
            <person name="Thiergart T."/>
            <person name="Pickel B."/>
            <person name="Atanasova L."/>
            <person name="Karlsson M."/>
            <person name="Huettel B."/>
            <person name="Barry K.W."/>
            <person name="Haridas S."/>
            <person name="Chen C."/>
            <person name="Bauer D."/>
            <person name="Andreopoulos W."/>
            <person name="Pangilinan J."/>
            <person name="LaButti K."/>
            <person name="Riley R."/>
            <person name="Lipzen A."/>
            <person name="Clum A."/>
            <person name="Drula E."/>
            <person name="Henrissat B."/>
            <person name="Kohler A."/>
            <person name="Grigoriev I.V."/>
            <person name="Martin F.M."/>
            <person name="Hacquard S."/>
        </authorList>
    </citation>
    <scope>NUCLEOTIDE SEQUENCE</scope>
    <source>
        <strain evidence="7">MPI-SDFR-AT-0117</strain>
    </source>
</reference>
<dbReference type="EMBL" id="JAGSXJ010000006">
    <property type="protein sequence ID" value="KAH6690278.1"/>
    <property type="molecule type" value="Genomic_DNA"/>
</dbReference>
<dbReference type="OrthoDB" id="302705at2759"/>
<evidence type="ECO:0000313" key="7">
    <source>
        <dbReference type="EMBL" id="KAH6690278.1"/>
    </source>
</evidence>
<dbReference type="InterPro" id="IPR013783">
    <property type="entry name" value="Ig-like_fold"/>
</dbReference>
<evidence type="ECO:0000313" key="8">
    <source>
        <dbReference type="Proteomes" id="UP000770015"/>
    </source>
</evidence>
<dbReference type="InterPro" id="IPR000254">
    <property type="entry name" value="CBD"/>
</dbReference>
<dbReference type="Gene3D" id="2.60.40.10">
    <property type="entry name" value="Immunoglobulins"/>
    <property type="match status" value="1"/>
</dbReference>
<dbReference type="SUPFAM" id="SSF57180">
    <property type="entry name" value="Cellulose-binding domain"/>
    <property type="match status" value="1"/>
</dbReference>
<dbReference type="PROSITE" id="PS51164">
    <property type="entry name" value="CBM1_2"/>
    <property type="match status" value="1"/>
</dbReference>
<dbReference type="AlphaFoldDB" id="A0A9P8VE81"/>
<keyword evidence="3" id="KW-0325">Glycoprotein</keyword>
<feature type="chain" id="PRO_5040164915" evidence="5">
    <location>
        <begin position="17"/>
        <end position="872"/>
    </location>
</feature>
<dbReference type="PANTHER" id="PTHR42970">
    <property type="entry name" value="PECTATE LYASE C-RELATED"/>
    <property type="match status" value="1"/>
</dbReference>
<keyword evidence="8" id="KW-1185">Reference proteome</keyword>
<evidence type="ECO:0000256" key="1">
    <source>
        <dbReference type="ARBA" id="ARBA00022723"/>
    </source>
</evidence>
<accession>A0A9P8VE81</accession>
<feature type="signal peptide" evidence="5">
    <location>
        <begin position="1"/>
        <end position="16"/>
    </location>
</feature>
<evidence type="ECO:0000256" key="2">
    <source>
        <dbReference type="ARBA" id="ARBA00022729"/>
    </source>
</evidence>
<evidence type="ECO:0000259" key="6">
    <source>
        <dbReference type="PROSITE" id="PS51164"/>
    </source>
</evidence>
<dbReference type="InterPro" id="IPR052063">
    <property type="entry name" value="Polysaccharide_Lyase_1"/>
</dbReference>
<keyword evidence="1" id="KW-0479">Metal-binding</keyword>
<feature type="domain" description="CBM1" evidence="6">
    <location>
        <begin position="17"/>
        <end position="53"/>
    </location>
</feature>
<sequence>MRFAPILAAFVASGAAQQQALWGQCGGAGWTGSTRCVAGATCQTINDLYSQCAPGTKPRAVETTTAIASSPAAATGVTAPQAPASRIRVGLNPENVRPLEDGDFELWSLGSDAAPSKTFGNVTFSLSIPPDATWRGGWFKFGYSKFLSSMGEKMVNQGVSTEAGGSAITLSITGLAAGPHSLLSWHNAWDKLAAVASLTVAVNGAEAASGVAQTVRFDNIWEAGTSYITFNVTSAAQTVQIQYTPDSQGDARAFLNGFELDGPAVGRRIHFPSPEHRNERIILSNGSVVASWRAPATASDPRYDVYLGTSESTLRSVSLGQTDTQVTLSGLDTVGTYYWRVDVVSDGVVHIGQVFMFRAAQLAFPGAEGWGRYSRGGRGGKIVKVTSLADDTSPGTLRHALTVETGPRTVVFDVGGIITLTSRLTLNGQYVTVAGQTAPGKGIVIQGMPFGLSGATDVIIRHIRVRTGKVSGQTVDGMGAQGSNHCIFDRCSVGWSIDEAFSSRAAHNITFQRNMISEPLNVAGHQNYPNGTAHGYAATIGGDVGSFHHNLIAHAEGRSWSMGGGLDANNEFAGRLDIRNNVVYNFGGRVTDGGAKAVNFVGNLYKRGPASKLTYALRANYEDNFGGAQQYHCAGNSMPGAFTEDSVQYPSGNGTSINSNIACWADVSFTPAPTYQRFFPTPFFESHVETQSSTEAYKRVLSDSGASQPVFDDHDKRIVRETLSGTTTYVGSQSGKKGLIDHPDDAGGLEPFPSTTRPADWDADNDGIADWWDGSTGGEGYTALEGYLNFMAEPHAFVVPSAAVSVDLAALAAGFTSPTFQVSGATKGTVSVSGTSANYQAGAAIGIDYFDISIRDTEGSTWTRRFGVVIAA</sequence>